<accession>A0ACB7UNR1</accession>
<protein>
    <submittedName>
        <fullName evidence="1">GDSL lipase/esterase protein</fullName>
    </submittedName>
</protein>
<reference evidence="2" key="1">
    <citation type="journal article" date="2022" name="Nat. Commun.">
        <title>Chromosome evolution and the genetic basis of agronomically important traits in greater yam.</title>
        <authorList>
            <person name="Bredeson J.V."/>
            <person name="Lyons J.B."/>
            <person name="Oniyinde I.O."/>
            <person name="Okereke N.R."/>
            <person name="Kolade O."/>
            <person name="Nnabue I."/>
            <person name="Nwadili C.O."/>
            <person name="Hribova E."/>
            <person name="Parker M."/>
            <person name="Nwogha J."/>
            <person name="Shu S."/>
            <person name="Carlson J."/>
            <person name="Kariba R."/>
            <person name="Muthemba S."/>
            <person name="Knop K."/>
            <person name="Barton G.J."/>
            <person name="Sherwood A.V."/>
            <person name="Lopez-Montes A."/>
            <person name="Asiedu R."/>
            <person name="Jamnadass R."/>
            <person name="Muchugi A."/>
            <person name="Goodstein D."/>
            <person name="Egesi C.N."/>
            <person name="Featherston J."/>
            <person name="Asfaw A."/>
            <person name="Simpson G.G."/>
            <person name="Dolezel J."/>
            <person name="Hendre P.S."/>
            <person name="Van Deynze A."/>
            <person name="Kumar P.L."/>
            <person name="Obidiegwu J.E."/>
            <person name="Bhattacharjee R."/>
            <person name="Rokhsar D.S."/>
        </authorList>
    </citation>
    <scope>NUCLEOTIDE SEQUENCE [LARGE SCALE GENOMIC DNA]</scope>
    <source>
        <strain evidence="2">cv. TDa95/00328</strain>
    </source>
</reference>
<evidence type="ECO:0000313" key="1">
    <source>
        <dbReference type="EMBL" id="KAH7662041.1"/>
    </source>
</evidence>
<keyword evidence="2" id="KW-1185">Reference proteome</keyword>
<gene>
    <name evidence="1" type="ORF">IHE45_15G104800</name>
</gene>
<sequence length="376" mass="41251">MGKKMMTISLYCQVMHLVMCCLLCFSGYGHSLKSAMYLFGSSVLDMGTNNYLPNGAKGNYYPYGIDYPGGEATGRFSNGKNAGDFLVEMVGVPSPKPSLSISNKSDMVEEFLKGVNFASGGAGVLDTTYPAYCMTLSQQIGLFNEMVEKTVDKIGHIETFEHMKRSYIVLNIGNNDITIASNSGVDPEEYASLLIFTLHPHLKNIYDVGGRRFVTISTGAQGCLPRARTETGGCSEETNKLAKAYNTKLASLMQTLQSEADSDDPLHYSYFDLFAAHELLNSIRESLGFTEGVVACCGTGAFNGSAYRCAPGTVPCDNRTNHIYWDNVHYTERFTGLLMRLAFYGSDPYVKPINVKELSEIPVLSLYPTDQVKSTK</sequence>
<evidence type="ECO:0000313" key="2">
    <source>
        <dbReference type="Proteomes" id="UP000827976"/>
    </source>
</evidence>
<proteinExistence type="predicted"/>
<dbReference type="Proteomes" id="UP000827976">
    <property type="component" value="Chromosome 15"/>
</dbReference>
<name>A0ACB7UNR1_DIOAL</name>
<organism evidence="1 2">
    <name type="scientific">Dioscorea alata</name>
    <name type="common">Purple yam</name>
    <dbReference type="NCBI Taxonomy" id="55571"/>
    <lineage>
        <taxon>Eukaryota</taxon>
        <taxon>Viridiplantae</taxon>
        <taxon>Streptophyta</taxon>
        <taxon>Embryophyta</taxon>
        <taxon>Tracheophyta</taxon>
        <taxon>Spermatophyta</taxon>
        <taxon>Magnoliopsida</taxon>
        <taxon>Liliopsida</taxon>
        <taxon>Dioscoreales</taxon>
        <taxon>Dioscoreaceae</taxon>
        <taxon>Dioscorea</taxon>
    </lineage>
</organism>
<comment type="caution">
    <text evidence="1">The sequence shown here is derived from an EMBL/GenBank/DDBJ whole genome shotgun (WGS) entry which is preliminary data.</text>
</comment>
<dbReference type="EMBL" id="CM037025">
    <property type="protein sequence ID" value="KAH7662041.1"/>
    <property type="molecule type" value="Genomic_DNA"/>
</dbReference>